<gene>
    <name evidence="1" type="ordered locus">HBZC1_16650</name>
</gene>
<protein>
    <submittedName>
        <fullName evidence="1">Uncharacterized protein</fullName>
    </submittedName>
</protein>
<evidence type="ECO:0000313" key="2">
    <source>
        <dbReference type="Proteomes" id="UP000008387"/>
    </source>
</evidence>
<proteinExistence type="predicted"/>
<sequence length="37" mass="4371">MPRGFNQKFMEVVWDKSPLAFRNFKNLLATPDVVNYP</sequence>
<dbReference type="KEGG" id="hbi:HBZC1_16650"/>
<keyword evidence="2" id="KW-1185">Reference proteome</keyword>
<accession>F8KPD1</accession>
<dbReference type="AlphaFoldDB" id="F8KPD1"/>
<dbReference type="Proteomes" id="UP000008387">
    <property type="component" value="Chromosome"/>
</dbReference>
<dbReference type="HOGENOM" id="CLU_3344401_0_0_7"/>
<name>F8KPD1_HELBC</name>
<evidence type="ECO:0000313" key="1">
    <source>
        <dbReference type="EMBL" id="CCB80651.1"/>
    </source>
</evidence>
<dbReference type="EMBL" id="FR871757">
    <property type="protein sequence ID" value="CCB80651.1"/>
    <property type="molecule type" value="Genomic_DNA"/>
</dbReference>
<organism evidence="1 2">
    <name type="scientific">Helicobacter bizzozeronii (strain CIII-1)</name>
    <dbReference type="NCBI Taxonomy" id="1002804"/>
    <lineage>
        <taxon>Bacteria</taxon>
        <taxon>Pseudomonadati</taxon>
        <taxon>Campylobacterota</taxon>
        <taxon>Epsilonproteobacteria</taxon>
        <taxon>Campylobacterales</taxon>
        <taxon>Helicobacteraceae</taxon>
        <taxon>Helicobacter</taxon>
    </lineage>
</organism>
<reference evidence="1 2" key="1">
    <citation type="journal article" date="2011" name="J. Bacteriol.">
        <title>Genome sequence of Helicobacter bizzozeronii strain CIII-1, an isolate from human gastric mucosa.</title>
        <authorList>
            <person name="Schott T."/>
            <person name="Rossi M."/>
            <person name="Hanninen M.L."/>
        </authorList>
    </citation>
    <scope>NUCLEOTIDE SEQUENCE [LARGE SCALE GENOMIC DNA]</scope>
    <source>
        <strain evidence="1 2">CIII-1</strain>
    </source>
</reference>